<feature type="compositionally biased region" description="Polar residues" evidence="2">
    <location>
        <begin position="1"/>
        <end position="14"/>
    </location>
</feature>
<protein>
    <submittedName>
        <fullName evidence="3">Uncharacterized protein</fullName>
    </submittedName>
</protein>
<organism evidence="3 4">
    <name type="scientific">Paraburkholderia phytofirmans OLGA172</name>
    <dbReference type="NCBI Taxonomy" id="1417228"/>
    <lineage>
        <taxon>Bacteria</taxon>
        <taxon>Pseudomonadati</taxon>
        <taxon>Pseudomonadota</taxon>
        <taxon>Betaproteobacteria</taxon>
        <taxon>Burkholderiales</taxon>
        <taxon>Burkholderiaceae</taxon>
        <taxon>Paraburkholderia</taxon>
    </lineage>
</organism>
<evidence type="ECO:0000313" key="3">
    <source>
        <dbReference type="EMBL" id="ANB72152.1"/>
    </source>
</evidence>
<reference evidence="3 4" key="1">
    <citation type="journal article" date="2016" name="Gene">
        <title>PacBio SMRT assembly of a complex multi-replicon genome reveals chlorocatechol degradative operon in a region of genome plasticity.</title>
        <authorList>
            <person name="Ricker N."/>
            <person name="Shen S.Y."/>
            <person name="Goordial J."/>
            <person name="Jin S."/>
            <person name="Fulthorpe R.R."/>
        </authorList>
    </citation>
    <scope>NUCLEOTIDE SEQUENCE [LARGE SCALE GENOMIC DNA]</scope>
    <source>
        <strain evidence="3 4">OLGA172</strain>
    </source>
</reference>
<evidence type="ECO:0000313" key="4">
    <source>
        <dbReference type="Proteomes" id="UP000076852"/>
    </source>
</evidence>
<feature type="coiled-coil region" evidence="1">
    <location>
        <begin position="59"/>
        <end position="93"/>
    </location>
</feature>
<keyword evidence="1" id="KW-0175">Coiled coil</keyword>
<name>A0A160FIT6_9BURK</name>
<dbReference type="OrthoDB" id="9856634at2"/>
<accession>A0A160FIT6</accession>
<keyword evidence="4" id="KW-1185">Reference proteome</keyword>
<proteinExistence type="predicted"/>
<dbReference type="EMBL" id="CP014578">
    <property type="protein sequence ID" value="ANB72152.1"/>
    <property type="molecule type" value="Genomic_DNA"/>
</dbReference>
<evidence type="ECO:0000256" key="1">
    <source>
        <dbReference type="SAM" id="Coils"/>
    </source>
</evidence>
<sequence>MRDVTNNLTATPETEQVKRGRGRPRKPDAMTGAQRQAAYRERRRAVSIDVTVTENEGPVDQMQILRELHERQVSVLRNQLARAEAELSDLRTTTTGSGGAPAFEVMLRLLAMACARKPLKAQLAIRESDVWRNGVAGASGVSDEQMKRVAAALAGNLT</sequence>
<dbReference type="KEGG" id="buz:AYM40_07060"/>
<evidence type="ECO:0000256" key="2">
    <source>
        <dbReference type="SAM" id="MobiDB-lite"/>
    </source>
</evidence>
<dbReference type="RefSeq" id="WP_063495590.1">
    <property type="nucleotide sequence ID" value="NZ_CP014578.1"/>
</dbReference>
<gene>
    <name evidence="3" type="ORF">AYM40_07060</name>
</gene>
<feature type="region of interest" description="Disordered" evidence="2">
    <location>
        <begin position="1"/>
        <end position="35"/>
    </location>
</feature>
<dbReference type="AlphaFoldDB" id="A0A160FIT6"/>
<dbReference type="Proteomes" id="UP000076852">
    <property type="component" value="Chromosome 1"/>
</dbReference>